<keyword evidence="2" id="KW-1185">Reference proteome</keyword>
<accession>A0A8J2ZFP5</accession>
<comment type="caution">
    <text evidence="1">The sequence shown here is derived from an EMBL/GenBank/DDBJ whole genome shotgun (WGS) entry which is preliminary data.</text>
</comment>
<proteinExistence type="predicted"/>
<organism evidence="1 2">
    <name type="scientific">Caldovatus sediminis</name>
    <dbReference type="NCBI Taxonomy" id="2041189"/>
    <lineage>
        <taxon>Bacteria</taxon>
        <taxon>Pseudomonadati</taxon>
        <taxon>Pseudomonadota</taxon>
        <taxon>Alphaproteobacteria</taxon>
        <taxon>Acetobacterales</taxon>
        <taxon>Roseomonadaceae</taxon>
        <taxon>Caldovatus</taxon>
    </lineage>
</organism>
<sequence>MDDTEARRALVTAVSTAVAWAFDVGRMRMGIIEVGNFATPFLDSRSGRRPELALISSRPAHVADRAMLPRAEEAA</sequence>
<protein>
    <submittedName>
        <fullName evidence="1">Uncharacterized protein</fullName>
    </submittedName>
</protein>
<name>A0A8J2ZFP5_9PROT</name>
<dbReference type="AlphaFoldDB" id="A0A8J2ZFP5"/>
<evidence type="ECO:0000313" key="2">
    <source>
        <dbReference type="Proteomes" id="UP000597507"/>
    </source>
</evidence>
<dbReference type="RefSeq" id="WP_188903941.1">
    <property type="nucleotide sequence ID" value="NZ_BMKS01000023.1"/>
</dbReference>
<gene>
    <name evidence="1" type="ORF">GCM10010964_42430</name>
</gene>
<evidence type="ECO:0000313" key="1">
    <source>
        <dbReference type="EMBL" id="GGG50693.1"/>
    </source>
</evidence>
<reference evidence="1 2" key="1">
    <citation type="journal article" date="2014" name="Int. J. Syst. Evol. Microbiol.">
        <title>Complete genome sequence of Corynebacterium casei LMG S-19264T (=DSM 44701T), isolated from a smear-ripened cheese.</title>
        <authorList>
            <consortium name="US DOE Joint Genome Institute (JGI-PGF)"/>
            <person name="Walter F."/>
            <person name="Albersmeier A."/>
            <person name="Kalinowski J."/>
            <person name="Ruckert C."/>
        </authorList>
    </citation>
    <scope>NUCLEOTIDE SEQUENCE [LARGE SCALE GENOMIC DNA]</scope>
    <source>
        <strain evidence="1 2">CGMCC 1.16330</strain>
    </source>
</reference>
<dbReference type="Proteomes" id="UP000597507">
    <property type="component" value="Unassembled WGS sequence"/>
</dbReference>
<dbReference type="EMBL" id="BMKS01000023">
    <property type="protein sequence ID" value="GGG50693.1"/>
    <property type="molecule type" value="Genomic_DNA"/>
</dbReference>